<feature type="compositionally biased region" description="Pro residues" evidence="1">
    <location>
        <begin position="232"/>
        <end position="242"/>
    </location>
</feature>
<keyword evidence="2" id="KW-0732">Signal</keyword>
<accession>A0ABX0K5D0</accession>
<evidence type="ECO:0000313" key="4">
    <source>
        <dbReference type="Proteomes" id="UP000615326"/>
    </source>
</evidence>
<feature type="signal peptide" evidence="2">
    <location>
        <begin position="1"/>
        <end position="41"/>
    </location>
</feature>
<sequence length="242" mass="25490">MGASPMFRNTLPGATSVAKYARRILASSAIMGALLSPVAYAEGDHPPLMPTRDAVVTYTVQPDGAPQSEQVKVWFASEGARMRIDAPDGAASTILNRTAQSVTIVLHKQRVFTRLTDRGAVRNPFLLDVSMQYTKSGHATIAGVDCTRWTVASERGRANACVTDNGLILSEDGVDSDGLKGQLTALSVSYETIPSSEFEPPAGYQEVQRHRVSQGHALTGPVPGPDNAAAPALPPVAPASAP</sequence>
<feature type="chain" id="PRO_5045066927" evidence="2">
    <location>
        <begin position="42"/>
        <end position="242"/>
    </location>
</feature>
<reference evidence="3 4" key="1">
    <citation type="journal article" date="2020" name="Int. J. Syst. Evol. Microbiol.">
        <title>Novel acetic acid bacteria from cider fermentations: Acetobacter conturbans sp. nov. and Acetobacter fallax sp. nov.</title>
        <authorList>
            <person name="Sombolestani A.S."/>
            <person name="Cleenwerck I."/>
            <person name="Cnockaert M."/>
            <person name="Borremans W."/>
            <person name="Wieme A.D."/>
            <person name="De Vuyst L."/>
            <person name="Vandamme P."/>
        </authorList>
    </citation>
    <scope>NUCLEOTIDE SEQUENCE [LARGE SCALE GENOMIC DNA]</scope>
    <source>
        <strain evidence="3 4">LMG 1637</strain>
    </source>
</reference>
<dbReference type="Proteomes" id="UP000615326">
    <property type="component" value="Unassembled WGS sequence"/>
</dbReference>
<comment type="caution">
    <text evidence="3">The sequence shown here is derived from an EMBL/GenBank/DDBJ whole genome shotgun (WGS) entry which is preliminary data.</text>
</comment>
<dbReference type="EMBL" id="WOSW01000003">
    <property type="protein sequence ID" value="NHO31516.1"/>
    <property type="molecule type" value="Genomic_DNA"/>
</dbReference>
<evidence type="ECO:0000313" key="3">
    <source>
        <dbReference type="EMBL" id="NHO31516.1"/>
    </source>
</evidence>
<organism evidence="3 4">
    <name type="scientific">Acetobacter fallax</name>
    <dbReference type="NCBI Taxonomy" id="1737473"/>
    <lineage>
        <taxon>Bacteria</taxon>
        <taxon>Pseudomonadati</taxon>
        <taxon>Pseudomonadota</taxon>
        <taxon>Alphaproteobacteria</taxon>
        <taxon>Acetobacterales</taxon>
        <taxon>Acetobacteraceae</taxon>
        <taxon>Acetobacter</taxon>
    </lineage>
</organism>
<protein>
    <submittedName>
        <fullName evidence="3">DUF4412 domain-containing protein</fullName>
    </submittedName>
</protein>
<keyword evidence="4" id="KW-1185">Reference proteome</keyword>
<name>A0ABX0K5D0_9PROT</name>
<feature type="region of interest" description="Disordered" evidence="1">
    <location>
        <begin position="197"/>
        <end position="242"/>
    </location>
</feature>
<proteinExistence type="predicted"/>
<gene>
    <name evidence="3" type="ORF">GOB84_02880</name>
</gene>
<evidence type="ECO:0000256" key="2">
    <source>
        <dbReference type="SAM" id="SignalP"/>
    </source>
</evidence>
<evidence type="ECO:0000256" key="1">
    <source>
        <dbReference type="SAM" id="MobiDB-lite"/>
    </source>
</evidence>